<comment type="caution">
    <text evidence="1">The sequence shown here is derived from an EMBL/GenBank/DDBJ whole genome shotgun (WGS) entry which is preliminary data.</text>
</comment>
<dbReference type="Proteomes" id="UP001458880">
    <property type="component" value="Unassembled WGS sequence"/>
</dbReference>
<dbReference type="AlphaFoldDB" id="A0AAW1IUR2"/>
<sequence length="83" mass="9919">MRTLLPVIPFKLNEIVDTSTFSEREEERTLLPVIPFKLNEIVDTSTFSEREEERKNRNERNYNTRHRTKSLCDFEVDSVWNAS</sequence>
<reference evidence="1 2" key="1">
    <citation type="journal article" date="2024" name="BMC Genomics">
        <title>De novo assembly and annotation of Popillia japonica's genome with initial clues to its potential as an invasive pest.</title>
        <authorList>
            <person name="Cucini C."/>
            <person name="Boschi S."/>
            <person name="Funari R."/>
            <person name="Cardaioli E."/>
            <person name="Iannotti N."/>
            <person name="Marturano G."/>
            <person name="Paoli F."/>
            <person name="Bruttini M."/>
            <person name="Carapelli A."/>
            <person name="Frati F."/>
            <person name="Nardi F."/>
        </authorList>
    </citation>
    <scope>NUCLEOTIDE SEQUENCE [LARGE SCALE GENOMIC DNA]</scope>
    <source>
        <strain evidence="1">DMR45628</strain>
    </source>
</reference>
<proteinExistence type="predicted"/>
<protein>
    <submittedName>
        <fullName evidence="1">Uncharacterized protein</fullName>
    </submittedName>
</protein>
<name>A0AAW1IUR2_POPJA</name>
<evidence type="ECO:0000313" key="2">
    <source>
        <dbReference type="Proteomes" id="UP001458880"/>
    </source>
</evidence>
<organism evidence="1 2">
    <name type="scientific">Popillia japonica</name>
    <name type="common">Japanese beetle</name>
    <dbReference type="NCBI Taxonomy" id="7064"/>
    <lineage>
        <taxon>Eukaryota</taxon>
        <taxon>Metazoa</taxon>
        <taxon>Ecdysozoa</taxon>
        <taxon>Arthropoda</taxon>
        <taxon>Hexapoda</taxon>
        <taxon>Insecta</taxon>
        <taxon>Pterygota</taxon>
        <taxon>Neoptera</taxon>
        <taxon>Endopterygota</taxon>
        <taxon>Coleoptera</taxon>
        <taxon>Polyphaga</taxon>
        <taxon>Scarabaeiformia</taxon>
        <taxon>Scarabaeidae</taxon>
        <taxon>Rutelinae</taxon>
        <taxon>Popillia</taxon>
    </lineage>
</organism>
<accession>A0AAW1IUR2</accession>
<dbReference type="EMBL" id="JASPKY010000530">
    <property type="protein sequence ID" value="KAK9693804.1"/>
    <property type="molecule type" value="Genomic_DNA"/>
</dbReference>
<keyword evidence="2" id="KW-1185">Reference proteome</keyword>
<evidence type="ECO:0000313" key="1">
    <source>
        <dbReference type="EMBL" id="KAK9693804.1"/>
    </source>
</evidence>
<gene>
    <name evidence="1" type="ORF">QE152_g33941</name>
</gene>